<proteinExistence type="predicted"/>
<feature type="compositionally biased region" description="Basic and acidic residues" evidence="1">
    <location>
        <begin position="118"/>
        <end position="142"/>
    </location>
</feature>
<evidence type="ECO:0000313" key="2">
    <source>
        <dbReference type="EMBL" id="CZT22406.1"/>
    </source>
</evidence>
<feature type="compositionally biased region" description="Basic and acidic residues" evidence="1">
    <location>
        <begin position="103"/>
        <end position="112"/>
    </location>
</feature>
<reference evidence="2 3" key="1">
    <citation type="submission" date="2016-03" db="EMBL/GenBank/DDBJ databases">
        <authorList>
            <person name="Ploux O."/>
        </authorList>
    </citation>
    <scope>NUCLEOTIDE SEQUENCE [LARGE SCALE GENOMIC DNA]</scope>
    <source>
        <strain evidence="2 3">URUG2</strain>
    </source>
</reference>
<name>A0A2D3VEU7_9PEZI</name>
<dbReference type="GeneID" id="35603374"/>
<dbReference type="RefSeq" id="XP_023629295.1">
    <property type="nucleotide sequence ID" value="XM_023773527.1"/>
</dbReference>
<protein>
    <submittedName>
        <fullName evidence="2">Uncharacterized protein</fullName>
    </submittedName>
</protein>
<dbReference type="Proteomes" id="UP000225277">
    <property type="component" value="Unassembled WGS sequence"/>
</dbReference>
<evidence type="ECO:0000256" key="1">
    <source>
        <dbReference type="SAM" id="MobiDB-lite"/>
    </source>
</evidence>
<feature type="compositionally biased region" description="Polar residues" evidence="1">
    <location>
        <begin position="147"/>
        <end position="158"/>
    </location>
</feature>
<feature type="region of interest" description="Disordered" evidence="1">
    <location>
        <begin position="1"/>
        <end position="159"/>
    </location>
</feature>
<dbReference type="EMBL" id="FJUY01000013">
    <property type="protein sequence ID" value="CZT22406.1"/>
    <property type="molecule type" value="Genomic_DNA"/>
</dbReference>
<gene>
    <name evidence="2" type="ORF">RCC_08276</name>
</gene>
<feature type="compositionally biased region" description="Acidic residues" evidence="1">
    <location>
        <begin position="47"/>
        <end position="67"/>
    </location>
</feature>
<feature type="compositionally biased region" description="Polar residues" evidence="1">
    <location>
        <begin position="1"/>
        <end position="12"/>
    </location>
</feature>
<accession>A0A2D3VEU7</accession>
<dbReference type="AlphaFoldDB" id="A0A2D3VEU7"/>
<evidence type="ECO:0000313" key="3">
    <source>
        <dbReference type="Proteomes" id="UP000225277"/>
    </source>
</evidence>
<organism evidence="2 3">
    <name type="scientific">Ramularia collo-cygni</name>
    <dbReference type="NCBI Taxonomy" id="112498"/>
    <lineage>
        <taxon>Eukaryota</taxon>
        <taxon>Fungi</taxon>
        <taxon>Dikarya</taxon>
        <taxon>Ascomycota</taxon>
        <taxon>Pezizomycotina</taxon>
        <taxon>Dothideomycetes</taxon>
        <taxon>Dothideomycetidae</taxon>
        <taxon>Mycosphaerellales</taxon>
        <taxon>Mycosphaerellaceae</taxon>
        <taxon>Ramularia</taxon>
    </lineage>
</organism>
<keyword evidence="3" id="KW-1185">Reference proteome</keyword>
<sequence length="368" mass="41139">MNTVASTETSAGRRSARIISQGGPKAWPADTFGPESSERDSPSSEEVTQDENWASDEEDLHENEVIVDSDIPRPSKTQSYGGGLKKHGQRSDEYRSGPKRPHQQSDLDPNHDQKRRCTTGEHEDEHDEEPRPLGRDAIRPKLELPTSYPTTASGQSHVLASDERKVKLVIKSIDQISMNFYVRLSSIDKIGSLSRQLQVPMDASMQQFECSTLSEENAIFQAIGYLEGVHLTPLSSETNASGMLKQLYERIKLFDLSQELNIVVLEIAVLEGLFDHLVLDAGTFAQFARACYDRKAGHRIERDSTLGQLVKAGLSRLMPELIASGIADDLRKARGPLAEELMDVVWKRHIKLEQQRVARVIADRDVLE</sequence>